<sequence>MQEIDDMKNELQRLSEFADNVDGVDRESLLRTELGGVRVQLDEALLQTQRLSRECMEKEAELHIAMSENDRLARGHVPAPGLRQPAPEAPGRLEQLEKELKESVDDTAKMRAALEQQLKESHREVEALKKKVTELQNAVVEEVTHQEELGALKSVWEIETAELKEAAGTAQARVLEGDNLKILVYRGKKAMWPQPARDVGTKGDRHQHYPGQTETDGERRRGLIVSYLRECIESYLLLHARGATIEEKLREIENFREQGLRKFADEHVHDDDRSDGYNLRDETINLMCFYLCPKEARPYTVAEYVDDLVRLFGPTWPSDCWNYRHYRNRMMSLYNNEVVLSDYDTD</sequence>
<feature type="region of interest" description="Disordered" evidence="2">
    <location>
        <begin position="194"/>
        <end position="216"/>
    </location>
</feature>
<keyword evidence="1" id="KW-0175">Coiled coil</keyword>
<evidence type="ECO:0000256" key="2">
    <source>
        <dbReference type="SAM" id="MobiDB-lite"/>
    </source>
</evidence>
<dbReference type="Proteomes" id="UP001633002">
    <property type="component" value="Unassembled WGS sequence"/>
</dbReference>
<gene>
    <name evidence="3" type="ORF">R1sor_004129</name>
</gene>
<evidence type="ECO:0000313" key="3">
    <source>
        <dbReference type="EMBL" id="KAL3686107.1"/>
    </source>
</evidence>
<feature type="coiled-coil region" evidence="1">
    <location>
        <begin position="93"/>
        <end position="138"/>
    </location>
</feature>
<proteinExistence type="predicted"/>
<comment type="caution">
    <text evidence="3">The sequence shown here is derived from an EMBL/GenBank/DDBJ whole genome shotgun (WGS) entry which is preliminary data.</text>
</comment>
<reference evidence="3 4" key="1">
    <citation type="submission" date="2024-09" db="EMBL/GenBank/DDBJ databases">
        <title>Chromosome-scale assembly of Riccia sorocarpa.</title>
        <authorList>
            <person name="Paukszto L."/>
        </authorList>
    </citation>
    <scope>NUCLEOTIDE SEQUENCE [LARGE SCALE GENOMIC DNA]</scope>
    <source>
        <strain evidence="3">LP-2024</strain>
        <tissue evidence="3">Aerial parts of the thallus</tissue>
    </source>
</reference>
<dbReference type="AlphaFoldDB" id="A0ABD3H6F3"/>
<evidence type="ECO:0000256" key="1">
    <source>
        <dbReference type="SAM" id="Coils"/>
    </source>
</evidence>
<name>A0ABD3H6F3_9MARC</name>
<organism evidence="3 4">
    <name type="scientific">Riccia sorocarpa</name>
    <dbReference type="NCBI Taxonomy" id="122646"/>
    <lineage>
        <taxon>Eukaryota</taxon>
        <taxon>Viridiplantae</taxon>
        <taxon>Streptophyta</taxon>
        <taxon>Embryophyta</taxon>
        <taxon>Marchantiophyta</taxon>
        <taxon>Marchantiopsida</taxon>
        <taxon>Marchantiidae</taxon>
        <taxon>Marchantiales</taxon>
        <taxon>Ricciaceae</taxon>
        <taxon>Riccia</taxon>
    </lineage>
</organism>
<evidence type="ECO:0000313" key="4">
    <source>
        <dbReference type="Proteomes" id="UP001633002"/>
    </source>
</evidence>
<keyword evidence="4" id="KW-1185">Reference proteome</keyword>
<accession>A0ABD3H6F3</accession>
<dbReference type="EMBL" id="JBJQOH010000006">
    <property type="protein sequence ID" value="KAL3686107.1"/>
    <property type="molecule type" value="Genomic_DNA"/>
</dbReference>
<protein>
    <submittedName>
        <fullName evidence="3">Uncharacterized protein</fullName>
    </submittedName>
</protein>